<proteinExistence type="predicted"/>
<feature type="transmembrane region" description="Helical" evidence="1">
    <location>
        <begin position="33"/>
        <end position="54"/>
    </location>
</feature>
<dbReference type="Proteomes" id="UP000277457">
    <property type="component" value="Unassembled WGS sequence"/>
</dbReference>
<sequence length="226" mass="25840">MSKTEKYKNNGNRVPDKTNKFISAFSQPVSPRAIAVAVALVFVSGGLVFGYPYLEPTLNSVSGFIKDASSQDVYQNLTREVDENLILPLANVFSFFRDRPQPEMTFTEYVQNDIQNLKNFFGKVNRAISYPFVKSYQFVVRLWKEKIVIMKERTQKEKLLPKPGKEGLVVIPSTIGKDKEMEQKIKASFSDEIKIQPKDETSGIIIPIFREIEGDKYLYILVPVKE</sequence>
<organism evidence="2 3">
    <name type="scientific">Aerophobetes bacterium</name>
    <dbReference type="NCBI Taxonomy" id="2030807"/>
    <lineage>
        <taxon>Bacteria</taxon>
        <taxon>Candidatus Aerophobota</taxon>
    </lineage>
</organism>
<evidence type="ECO:0000313" key="2">
    <source>
        <dbReference type="EMBL" id="RLE08185.1"/>
    </source>
</evidence>
<evidence type="ECO:0000313" key="3">
    <source>
        <dbReference type="Proteomes" id="UP000277457"/>
    </source>
</evidence>
<reference evidence="2 3" key="1">
    <citation type="submission" date="2018-06" db="EMBL/GenBank/DDBJ databases">
        <title>Extensive metabolic versatility and redundancy in microbially diverse, dynamic hydrothermal sediments.</title>
        <authorList>
            <person name="Dombrowski N."/>
            <person name="Teske A."/>
            <person name="Baker B.J."/>
        </authorList>
    </citation>
    <scope>NUCLEOTIDE SEQUENCE [LARGE SCALE GENOMIC DNA]</scope>
    <source>
        <strain evidence="2">B7_G13</strain>
    </source>
</reference>
<dbReference type="AlphaFoldDB" id="A0A662D4S6"/>
<evidence type="ECO:0000256" key="1">
    <source>
        <dbReference type="SAM" id="Phobius"/>
    </source>
</evidence>
<protein>
    <submittedName>
        <fullName evidence="2">Uncharacterized protein</fullName>
    </submittedName>
</protein>
<accession>A0A662D4S6</accession>
<keyword evidence="1" id="KW-1133">Transmembrane helix</keyword>
<gene>
    <name evidence="2" type="ORF">DRZ78_01540</name>
</gene>
<name>A0A662D4S6_UNCAE</name>
<keyword evidence="1" id="KW-0812">Transmembrane</keyword>
<dbReference type="EMBL" id="QMPY01000040">
    <property type="protein sequence ID" value="RLE08185.1"/>
    <property type="molecule type" value="Genomic_DNA"/>
</dbReference>
<keyword evidence="1" id="KW-0472">Membrane</keyword>
<comment type="caution">
    <text evidence="2">The sequence shown here is derived from an EMBL/GenBank/DDBJ whole genome shotgun (WGS) entry which is preliminary data.</text>
</comment>